<protein>
    <submittedName>
        <fullName evidence="2">HHL019Wp</fullName>
    </submittedName>
</protein>
<feature type="coiled-coil region" evidence="1">
    <location>
        <begin position="5"/>
        <end position="89"/>
    </location>
</feature>
<dbReference type="InterPro" id="IPR012917">
    <property type="entry name" value="DUF3294"/>
</dbReference>
<reference evidence="2 3" key="1">
    <citation type="submission" date="2016-01" db="EMBL/GenBank/DDBJ databases">
        <title>Genome sequence of the yeast Holleya sinecauda.</title>
        <authorList>
            <person name="Dietrich F.S."/>
        </authorList>
    </citation>
    <scope>NUCLEOTIDE SEQUENCE [LARGE SCALE GENOMIC DNA]</scope>
    <source>
        <strain evidence="2 3">ATCC 58844</strain>
    </source>
</reference>
<dbReference type="AlphaFoldDB" id="A0A0X8HW04"/>
<accession>A0A0X8HW04</accession>
<dbReference type="RefSeq" id="XP_017989747.1">
    <property type="nucleotide sequence ID" value="XM_018133981.1"/>
</dbReference>
<keyword evidence="3" id="KW-1185">Reference proteome</keyword>
<evidence type="ECO:0000313" key="2">
    <source>
        <dbReference type="EMBL" id="AMD22751.1"/>
    </source>
</evidence>
<dbReference type="EMBL" id="CP014248">
    <property type="protein sequence ID" value="AMD22751.1"/>
    <property type="molecule type" value="Genomic_DNA"/>
</dbReference>
<dbReference type="Pfam" id="PF07957">
    <property type="entry name" value="DUF3294"/>
    <property type="match status" value="1"/>
</dbReference>
<dbReference type="GeneID" id="28726114"/>
<dbReference type="Proteomes" id="UP000243052">
    <property type="component" value="Chromosome viii"/>
</dbReference>
<sequence>MSTEIDGLKAQIEELQALVKKQSVLLSKTGHSVMELQLQNQKKDIKNLDDKYLTKGGSSKLDTTDLATNDDLVQLVGELQGQLDIMEERSIKRLVNSTKTEANDFLAPVPNADGEIPSVEDDGIFPRTLGDFEKLDSTQLYQLAKFYELLAPTLKEQEKFEDYLEGKVESFHINSTAIDDVKKEVESLSEEQLDDIFNDVARYLGIKSRRGTSVW</sequence>
<name>A0A0X8HW04_9SACH</name>
<evidence type="ECO:0000256" key="1">
    <source>
        <dbReference type="SAM" id="Coils"/>
    </source>
</evidence>
<keyword evidence="1" id="KW-0175">Coiled coil</keyword>
<gene>
    <name evidence="2" type="ORF">AW171_hschr84804</name>
</gene>
<dbReference type="OrthoDB" id="4076200at2759"/>
<evidence type="ECO:0000313" key="3">
    <source>
        <dbReference type="Proteomes" id="UP000243052"/>
    </source>
</evidence>
<organism evidence="2 3">
    <name type="scientific">Eremothecium sinecaudum</name>
    <dbReference type="NCBI Taxonomy" id="45286"/>
    <lineage>
        <taxon>Eukaryota</taxon>
        <taxon>Fungi</taxon>
        <taxon>Dikarya</taxon>
        <taxon>Ascomycota</taxon>
        <taxon>Saccharomycotina</taxon>
        <taxon>Saccharomycetes</taxon>
        <taxon>Saccharomycetales</taxon>
        <taxon>Saccharomycetaceae</taxon>
        <taxon>Eremothecium</taxon>
    </lineage>
</organism>
<dbReference type="PIRSF" id="PIRSF022944">
    <property type="entry name" value="Ribosomal_MRP8_mit"/>
    <property type="match status" value="1"/>
</dbReference>
<proteinExistence type="predicted"/>